<evidence type="ECO:0000256" key="10">
    <source>
        <dbReference type="SAM" id="SignalP"/>
    </source>
</evidence>
<keyword evidence="7 8" id="KW-0998">Cell outer membrane</keyword>
<dbReference type="Pfam" id="PF07715">
    <property type="entry name" value="Plug"/>
    <property type="match status" value="1"/>
</dbReference>
<evidence type="ECO:0000313" key="14">
    <source>
        <dbReference type="Proteomes" id="UP000248014"/>
    </source>
</evidence>
<dbReference type="InterPro" id="IPR000531">
    <property type="entry name" value="Beta-barrel_TonB"/>
</dbReference>
<protein>
    <submittedName>
        <fullName evidence="13">TonB-dependent receptor-like protein</fullName>
    </submittedName>
</protein>
<dbReference type="InterPro" id="IPR036942">
    <property type="entry name" value="Beta-barrel_TonB_sf"/>
</dbReference>
<keyword evidence="14" id="KW-1185">Reference proteome</keyword>
<evidence type="ECO:0000256" key="5">
    <source>
        <dbReference type="ARBA" id="ARBA00023077"/>
    </source>
</evidence>
<comment type="subcellular location">
    <subcellularLocation>
        <location evidence="1 8">Cell outer membrane</location>
        <topology evidence="1 8">Multi-pass membrane protein</topology>
    </subcellularLocation>
</comment>
<evidence type="ECO:0000256" key="9">
    <source>
        <dbReference type="RuleBase" id="RU003357"/>
    </source>
</evidence>
<dbReference type="Gene3D" id="2.170.130.10">
    <property type="entry name" value="TonB-dependent receptor, plug domain"/>
    <property type="match status" value="1"/>
</dbReference>
<evidence type="ECO:0000256" key="8">
    <source>
        <dbReference type="PROSITE-ProRule" id="PRU01360"/>
    </source>
</evidence>
<name>A0A2V3UR02_9SPHN</name>
<dbReference type="PROSITE" id="PS52016">
    <property type="entry name" value="TONB_DEPENDENT_REC_3"/>
    <property type="match status" value="1"/>
</dbReference>
<proteinExistence type="inferred from homology"/>
<evidence type="ECO:0000256" key="4">
    <source>
        <dbReference type="ARBA" id="ARBA00022692"/>
    </source>
</evidence>
<dbReference type="SUPFAM" id="SSF56935">
    <property type="entry name" value="Porins"/>
    <property type="match status" value="1"/>
</dbReference>
<evidence type="ECO:0000256" key="3">
    <source>
        <dbReference type="ARBA" id="ARBA00022452"/>
    </source>
</evidence>
<keyword evidence="4 8" id="KW-0812">Transmembrane</keyword>
<dbReference type="GO" id="GO:0009279">
    <property type="term" value="C:cell outer membrane"/>
    <property type="evidence" value="ECO:0007669"/>
    <property type="project" value="UniProtKB-SubCell"/>
</dbReference>
<keyword evidence="2 8" id="KW-0813">Transport</keyword>
<dbReference type="InterPro" id="IPR037066">
    <property type="entry name" value="Plug_dom_sf"/>
</dbReference>
<dbReference type="PANTHER" id="PTHR47234:SF3">
    <property type="entry name" value="SECRETIN_TONB SHORT N-TERMINAL DOMAIN-CONTAINING PROTEIN"/>
    <property type="match status" value="1"/>
</dbReference>
<dbReference type="OrthoDB" id="7051241at2"/>
<feature type="domain" description="TonB-dependent receptor plug" evidence="12">
    <location>
        <begin position="49"/>
        <end position="164"/>
    </location>
</feature>
<feature type="domain" description="TonB-dependent receptor-like beta-barrel" evidence="11">
    <location>
        <begin position="407"/>
        <end position="901"/>
    </location>
</feature>
<dbReference type="Gene3D" id="2.40.170.20">
    <property type="entry name" value="TonB-dependent receptor, beta-barrel domain"/>
    <property type="match status" value="1"/>
</dbReference>
<keyword evidence="6 8" id="KW-0472">Membrane</keyword>
<evidence type="ECO:0000256" key="2">
    <source>
        <dbReference type="ARBA" id="ARBA00022448"/>
    </source>
</evidence>
<dbReference type="EMBL" id="QJJM01000017">
    <property type="protein sequence ID" value="PXW68493.1"/>
    <property type="molecule type" value="Genomic_DNA"/>
</dbReference>
<comment type="caution">
    <text evidence="13">The sequence shown here is derived from an EMBL/GenBank/DDBJ whole genome shotgun (WGS) entry which is preliminary data.</text>
</comment>
<keyword evidence="5 9" id="KW-0798">TonB box</keyword>
<dbReference type="Pfam" id="PF00593">
    <property type="entry name" value="TonB_dep_Rec_b-barrel"/>
    <property type="match status" value="1"/>
</dbReference>
<dbReference type="InterPro" id="IPR039426">
    <property type="entry name" value="TonB-dep_rcpt-like"/>
</dbReference>
<evidence type="ECO:0000259" key="12">
    <source>
        <dbReference type="Pfam" id="PF07715"/>
    </source>
</evidence>
<comment type="similarity">
    <text evidence="8 9">Belongs to the TonB-dependent receptor family.</text>
</comment>
<evidence type="ECO:0000256" key="1">
    <source>
        <dbReference type="ARBA" id="ARBA00004571"/>
    </source>
</evidence>
<keyword evidence="13" id="KW-0675">Receptor</keyword>
<keyword evidence="10" id="KW-0732">Signal</keyword>
<dbReference type="PANTHER" id="PTHR47234">
    <property type="match status" value="1"/>
</dbReference>
<organism evidence="13 14">
    <name type="scientific">Blastomonas natatoria</name>
    <dbReference type="NCBI Taxonomy" id="34015"/>
    <lineage>
        <taxon>Bacteria</taxon>
        <taxon>Pseudomonadati</taxon>
        <taxon>Pseudomonadota</taxon>
        <taxon>Alphaproteobacteria</taxon>
        <taxon>Sphingomonadales</taxon>
        <taxon>Sphingomonadaceae</taxon>
        <taxon>Blastomonas</taxon>
    </lineage>
</organism>
<sequence length="944" mass="101518">MCAAAMPLVSLSTPAVAQTVEEDAAEQEADTDSPKVITVTGSRIARDGYDAPTPVNVVTEAELDAEPQANIGDYVSTLPAVRGSQSSSTNSGSLSNGQAGIATVNLRNLGANRTLILIDGQRSVASATVGFVDVQTIPQGLIKGVEVVTGGASSAYGSDAVAGVVNFILDKDFTGLKAEYEYGITTYGDVPNHLIRLTGGTDFADGRGKLLLAGDYFTQEGVDTIDRKWQNSGFFQIDNPAYVVGNGQPERLVASGIGTYQFTPGGIVNSGPLRGTYFGSINPATGQASLNQFTYGATRGQWMQGGDFRISREGHLNSNSLAPDEKRINVFGRASYEFSPAFEIYGQASYSRYEGQSFYQKTPSPSVVIQRDNAYLPDAFRALMVANNLTSVTIGTGNFGIPAQGSDNSRDVYRYVAGLKGDFDTGSIAWNYDAYYQLGIAKTQERLTNTWVTSRLALATDAVRNAAGTIVCRSTLTNPNNGCVPINRIGLAPASDAALNYIFNDGLQPSRRQRLQQDVAAITFQTASLFENWAGPVSLAFGVEYRREEVDGSLDPAAPNNLGFLYGNYRVTVGDFNVKEAFVETVFPVYDGMDLNGALRVTDYSTSGTVVTWKLGGTWQVIDDFKLRVTRSRDIRAPNLNDLFAPGTARTNTVNVPVAGGGTRADTFLEQITGNLALAPEVARTWGVGGVFTPSFLPGFAASVDYFDIALNGAIATLTAQTTANLCFEQNVQSQCAQIAFNTPTDISTITLVPFNFSSVKVRGIDFEASYRAPIGPGNLTLRAVVSHYIDNITDNGINAPVDLAGQNAGGGDATPSWNYRLSANYDTEDWSFNLVGRGFSDGVYNNNFIECQSACPLSSPDFRTINTNKIDGQWYLDLSVTKRFQIASSEAEVFLYVRNLFDSDPVLVGNGPTGDNTPAYPQTNRNLYDVLGRVFRMGVRFKL</sequence>
<dbReference type="RefSeq" id="WP_110300177.1">
    <property type="nucleotide sequence ID" value="NZ_QJJM01000017.1"/>
</dbReference>
<reference evidence="13 14" key="1">
    <citation type="submission" date="2018-05" db="EMBL/GenBank/DDBJ databases">
        <title>Genomic Encyclopedia of Type Strains, Phase IV (KMG-IV): sequencing the most valuable type-strain genomes for metagenomic binning, comparative biology and taxonomic classification.</title>
        <authorList>
            <person name="Goeker M."/>
        </authorList>
    </citation>
    <scope>NUCLEOTIDE SEQUENCE [LARGE SCALE GENOMIC DNA]</scope>
    <source>
        <strain evidence="13 14">DSM 3183</strain>
    </source>
</reference>
<evidence type="ECO:0000259" key="11">
    <source>
        <dbReference type="Pfam" id="PF00593"/>
    </source>
</evidence>
<keyword evidence="3 8" id="KW-1134">Transmembrane beta strand</keyword>
<evidence type="ECO:0000256" key="6">
    <source>
        <dbReference type="ARBA" id="ARBA00023136"/>
    </source>
</evidence>
<feature type="chain" id="PRO_5015922788" evidence="10">
    <location>
        <begin position="18"/>
        <end position="944"/>
    </location>
</feature>
<gene>
    <name evidence="13" type="ORF">C7451_11784</name>
</gene>
<dbReference type="InterPro" id="IPR012910">
    <property type="entry name" value="Plug_dom"/>
</dbReference>
<feature type="signal peptide" evidence="10">
    <location>
        <begin position="1"/>
        <end position="17"/>
    </location>
</feature>
<accession>A0A2V3UR02</accession>
<dbReference type="AlphaFoldDB" id="A0A2V3UR02"/>
<dbReference type="Proteomes" id="UP000248014">
    <property type="component" value="Unassembled WGS sequence"/>
</dbReference>
<evidence type="ECO:0000313" key="13">
    <source>
        <dbReference type="EMBL" id="PXW68493.1"/>
    </source>
</evidence>
<evidence type="ECO:0000256" key="7">
    <source>
        <dbReference type="ARBA" id="ARBA00023237"/>
    </source>
</evidence>